<dbReference type="AlphaFoldDB" id="A0A815GEF1"/>
<dbReference type="EMBL" id="CAJNOJ010000250">
    <property type="protein sequence ID" value="CAF1337512.1"/>
    <property type="molecule type" value="Genomic_DNA"/>
</dbReference>
<name>A0A815GEF1_ADIRI</name>
<reference evidence="2" key="1">
    <citation type="submission" date="2021-02" db="EMBL/GenBank/DDBJ databases">
        <authorList>
            <person name="Nowell W R."/>
        </authorList>
    </citation>
    <scope>NUCLEOTIDE SEQUENCE</scope>
</reference>
<feature type="region of interest" description="Disordered" evidence="1">
    <location>
        <begin position="363"/>
        <end position="383"/>
    </location>
</feature>
<accession>A0A815GEF1</accession>
<evidence type="ECO:0000313" key="2">
    <source>
        <dbReference type="EMBL" id="CAF1337512.1"/>
    </source>
</evidence>
<feature type="compositionally biased region" description="Polar residues" evidence="1">
    <location>
        <begin position="1"/>
        <end position="19"/>
    </location>
</feature>
<feature type="compositionally biased region" description="Polar residues" evidence="1">
    <location>
        <begin position="366"/>
        <end position="383"/>
    </location>
</feature>
<dbReference type="Proteomes" id="UP000663852">
    <property type="component" value="Unassembled WGS sequence"/>
</dbReference>
<protein>
    <submittedName>
        <fullName evidence="2">Uncharacterized protein</fullName>
    </submittedName>
</protein>
<evidence type="ECO:0000313" key="3">
    <source>
        <dbReference type="Proteomes" id="UP000663852"/>
    </source>
</evidence>
<feature type="region of interest" description="Disordered" evidence="1">
    <location>
        <begin position="1"/>
        <end position="72"/>
    </location>
</feature>
<gene>
    <name evidence="2" type="ORF">EDS130_LOCUS32543</name>
</gene>
<sequence length="450" mass="50149">MLKLTSMNSTLPPINTHGRSSLDDLRADGPNETIEGTMPGKPSNLRRHQSIEPQRRSPMRGNRLVPSTGNKYMSTSITPPVVPAISSSFASASSIIHTPSIVQMGSPGQYEPHRTVYRSSDNIWNEHTNTSTPHLRSNSPIKNRLTALSQRLSTGLVQENVANAPGKSIPHVPISPQLQHTRTDTTNHADLILSSATKPYHATKRRHTNSFLDKTSGAVDYSPSMRRDVDRTQLPNNALRTRHISSKQRSYVNSKTSFYEINEKDIHAGIPLGGNTPPVNPISSTQRLYESTFDLTANKKPLSPNKSRSFHVPANNLSQQVHYASAQDVHGHEIVQDPNDYAQYGIHRATSKEQIVPALKYRRASGDQSVTTATQAPVASTTSMVTTYSPGERHASAQSYESRDPNISYAYTNVKKYIDENDLMSPEKEKLIRKWIFDVEKHRQDFQKAE</sequence>
<dbReference type="OrthoDB" id="10039581at2759"/>
<proteinExistence type="predicted"/>
<comment type="caution">
    <text evidence="2">The sequence shown here is derived from an EMBL/GenBank/DDBJ whole genome shotgun (WGS) entry which is preliminary data.</text>
</comment>
<feature type="compositionally biased region" description="Basic and acidic residues" evidence="1">
    <location>
        <begin position="20"/>
        <end position="29"/>
    </location>
</feature>
<organism evidence="2 3">
    <name type="scientific">Adineta ricciae</name>
    <name type="common">Rotifer</name>
    <dbReference type="NCBI Taxonomy" id="249248"/>
    <lineage>
        <taxon>Eukaryota</taxon>
        <taxon>Metazoa</taxon>
        <taxon>Spiralia</taxon>
        <taxon>Gnathifera</taxon>
        <taxon>Rotifera</taxon>
        <taxon>Eurotatoria</taxon>
        <taxon>Bdelloidea</taxon>
        <taxon>Adinetida</taxon>
        <taxon>Adinetidae</taxon>
        <taxon>Adineta</taxon>
    </lineage>
</organism>
<evidence type="ECO:0000256" key="1">
    <source>
        <dbReference type="SAM" id="MobiDB-lite"/>
    </source>
</evidence>